<evidence type="ECO:0000313" key="3">
    <source>
        <dbReference type="Proteomes" id="UP000594262"/>
    </source>
</evidence>
<dbReference type="AlphaFoldDB" id="A0A7M5V3W6"/>
<dbReference type="EnsemblMetazoa" id="CLYHEMT001972.1">
    <property type="protein sequence ID" value="CLYHEMP001972.1"/>
    <property type="gene ID" value="CLYHEMG001972"/>
</dbReference>
<protein>
    <submittedName>
        <fullName evidence="2">Uncharacterized protein</fullName>
    </submittedName>
</protein>
<keyword evidence="3" id="KW-1185">Reference proteome</keyword>
<proteinExistence type="predicted"/>
<evidence type="ECO:0000256" key="1">
    <source>
        <dbReference type="SAM" id="Phobius"/>
    </source>
</evidence>
<keyword evidence="1" id="KW-0472">Membrane</keyword>
<name>A0A7M5V3W6_9CNID</name>
<reference evidence="2" key="1">
    <citation type="submission" date="2021-01" db="UniProtKB">
        <authorList>
            <consortium name="EnsemblMetazoa"/>
        </authorList>
    </citation>
    <scope>IDENTIFICATION</scope>
</reference>
<organism evidence="2 3">
    <name type="scientific">Clytia hemisphaerica</name>
    <dbReference type="NCBI Taxonomy" id="252671"/>
    <lineage>
        <taxon>Eukaryota</taxon>
        <taxon>Metazoa</taxon>
        <taxon>Cnidaria</taxon>
        <taxon>Hydrozoa</taxon>
        <taxon>Hydroidolina</taxon>
        <taxon>Leptothecata</taxon>
        <taxon>Obeliida</taxon>
        <taxon>Clytiidae</taxon>
        <taxon>Clytia</taxon>
    </lineage>
</organism>
<dbReference type="GeneID" id="136823804"/>
<accession>A0A7M5V3W6</accession>
<dbReference type="Proteomes" id="UP000594262">
    <property type="component" value="Unplaced"/>
</dbReference>
<dbReference type="RefSeq" id="XP_066936077.1">
    <property type="nucleotide sequence ID" value="XM_067079976.1"/>
</dbReference>
<keyword evidence="1" id="KW-0812">Transmembrane</keyword>
<keyword evidence="1" id="KW-1133">Transmembrane helix</keyword>
<feature type="transmembrane region" description="Helical" evidence="1">
    <location>
        <begin position="6"/>
        <end position="24"/>
    </location>
</feature>
<sequence>MVSFQRIFWLITIFAFDIGANVLYRDQYGNLVRYQGRNDQLDVYQKTKQFDNRKPQNVSPLKKDASDRKERFALSKCPPGFWCDTFVKKDSISQLEENVKDVRNQQGLPGSPGDSPRKSFVPLATKLDSFKRKAQEDTVRNMGRNYAGPHGEDNLLNANVLGDSLKQAARRNQEDEKAMDQQRLYNHYRQMLDQKFLSSLRDTQSHDNTRSQRPYDDDARFESSICCGLRLACCNG</sequence>
<evidence type="ECO:0000313" key="2">
    <source>
        <dbReference type="EnsemblMetazoa" id="CLYHEMP001972.1"/>
    </source>
</evidence>